<accession>J0SCD4</accession>
<protein>
    <submittedName>
        <fullName evidence="2">CheW protein</fullName>
    </submittedName>
</protein>
<keyword evidence="3" id="KW-1185">Reference proteome</keyword>
<dbReference type="PROSITE" id="PS50851">
    <property type="entry name" value="CHEW"/>
    <property type="match status" value="1"/>
</dbReference>
<dbReference type="GO" id="GO:0005829">
    <property type="term" value="C:cytosol"/>
    <property type="evidence" value="ECO:0007669"/>
    <property type="project" value="TreeGrafter"/>
</dbReference>
<dbReference type="InterPro" id="IPR002545">
    <property type="entry name" value="CheW-lke_dom"/>
</dbReference>
<evidence type="ECO:0000259" key="1">
    <source>
        <dbReference type="PROSITE" id="PS50851"/>
    </source>
</evidence>
<sequence>MSHPHLLLFTVERIVCALPLSEVRQVVGMVALQPGQKGAPATLNLHGRHIPVYSARILLGLPDRSPLSTDSLVIVRRCAALRVDRVKGVQESPVPLPAPSPPGVLLTEDGTVLIHDLAALLAGGGEGVPLPPAAPAGAEVEAPPFDLERAGRLLQNRARALAQPEEEPHEAALSEILTFRLASREYAVETRYVREVFIIREITPVPGVPDFIAGICAVRGEIISVVDLRRVFSIPEEGLTDLNRVIVLTDGTMTFGILADYITDIGTTPTGDLSPVDPGSTPIGERYLLGVAEGSRFVLDAAAILADRGLVISEAGK</sequence>
<feature type="domain" description="CheW-like" evidence="1">
    <location>
        <begin position="173"/>
        <end position="317"/>
    </location>
</feature>
<dbReference type="RefSeq" id="WP_004040771.1">
    <property type="nucleotide sequence ID" value="NZ_CM001555.1"/>
</dbReference>
<dbReference type="GO" id="GO:0007165">
    <property type="term" value="P:signal transduction"/>
    <property type="evidence" value="ECO:0007669"/>
    <property type="project" value="InterPro"/>
</dbReference>
<dbReference type="Gene3D" id="2.40.50.180">
    <property type="entry name" value="CheA-289, Domain 4"/>
    <property type="match status" value="1"/>
</dbReference>
<dbReference type="EMBL" id="CM001555">
    <property type="protein sequence ID" value="EJG08394.1"/>
    <property type="molecule type" value="Genomic_DNA"/>
</dbReference>
<organism evidence="2 3">
    <name type="scientific">Methanofollis liminatans DSM 4140</name>
    <dbReference type="NCBI Taxonomy" id="28892"/>
    <lineage>
        <taxon>Archaea</taxon>
        <taxon>Methanobacteriati</taxon>
        <taxon>Methanobacteriota</taxon>
        <taxon>Stenosarchaea group</taxon>
        <taxon>Methanomicrobia</taxon>
        <taxon>Methanomicrobiales</taxon>
        <taxon>Methanomicrobiaceae</taxon>
        <taxon>Methanofollis</taxon>
    </lineage>
</organism>
<dbReference type="Proteomes" id="UP000005095">
    <property type="component" value="Chromosome"/>
</dbReference>
<dbReference type="SUPFAM" id="SSF50341">
    <property type="entry name" value="CheW-like"/>
    <property type="match status" value="2"/>
</dbReference>
<dbReference type="PANTHER" id="PTHR22617:SF23">
    <property type="entry name" value="CHEMOTAXIS PROTEIN CHEW"/>
    <property type="match status" value="1"/>
</dbReference>
<dbReference type="GO" id="GO:0006935">
    <property type="term" value="P:chemotaxis"/>
    <property type="evidence" value="ECO:0007669"/>
    <property type="project" value="InterPro"/>
</dbReference>
<dbReference type="HOGENOM" id="CLU_876068_0_0_2"/>
<dbReference type="STRING" id="28892.Metli_2457"/>
<evidence type="ECO:0000313" key="2">
    <source>
        <dbReference type="EMBL" id="EJG08394.1"/>
    </source>
</evidence>
<dbReference type="PANTHER" id="PTHR22617">
    <property type="entry name" value="CHEMOTAXIS SENSOR HISTIDINE KINASE-RELATED"/>
    <property type="match status" value="1"/>
</dbReference>
<reference evidence="2 3" key="1">
    <citation type="submission" date="2011-08" db="EMBL/GenBank/DDBJ databases">
        <title>The complete genome of Methanofollis liminatans DSM 4140.</title>
        <authorList>
            <consortium name="US DOE Joint Genome Institute (JGI-PGF)"/>
            <person name="Lucas S."/>
            <person name="Han J."/>
            <person name="Lapidus A."/>
            <person name="Bruce D."/>
            <person name="Goodwin L."/>
            <person name="Pitluck S."/>
            <person name="Peters L."/>
            <person name="Kyrpides N."/>
            <person name="Mavromatis K."/>
            <person name="Ivanova N."/>
            <person name="Mikhailova N."/>
            <person name="Lu M."/>
            <person name="Detter J.C."/>
            <person name="Tapia R."/>
            <person name="Han C."/>
            <person name="Land M."/>
            <person name="Hauser L."/>
            <person name="Markowitz V."/>
            <person name="Cheng J.-F."/>
            <person name="Hugenholtz P."/>
            <person name="Woyke T."/>
            <person name="Wu D."/>
            <person name="Spring S."/>
            <person name="Schuler E."/>
            <person name="Brambilla E."/>
            <person name="Klenk H.-P."/>
            <person name="Eisen J.A."/>
        </authorList>
    </citation>
    <scope>NUCLEOTIDE SEQUENCE [LARGE SCALE GENOMIC DNA]</scope>
    <source>
        <strain evidence="2 3">DSM 4140</strain>
    </source>
</reference>
<dbReference type="PATRIC" id="fig|28892.9.peg.2656"/>
<name>J0SCD4_9EURY</name>
<dbReference type="OrthoDB" id="115049at2157"/>
<dbReference type="AlphaFoldDB" id="J0SCD4"/>
<gene>
    <name evidence="2" type="ORF">Metli_2457</name>
</gene>
<dbReference type="InterPro" id="IPR036061">
    <property type="entry name" value="CheW-like_dom_sf"/>
</dbReference>
<evidence type="ECO:0000313" key="3">
    <source>
        <dbReference type="Proteomes" id="UP000005095"/>
    </source>
</evidence>
<proteinExistence type="predicted"/>
<dbReference type="Pfam" id="PF01584">
    <property type="entry name" value="CheW"/>
    <property type="match status" value="2"/>
</dbReference>
<dbReference type="SMART" id="SM00260">
    <property type="entry name" value="CheW"/>
    <property type="match status" value="2"/>
</dbReference>
<dbReference type="InterPro" id="IPR039315">
    <property type="entry name" value="CheW"/>
</dbReference>
<dbReference type="Gene3D" id="2.30.30.40">
    <property type="entry name" value="SH3 Domains"/>
    <property type="match status" value="1"/>
</dbReference>